<evidence type="ECO:0000313" key="1">
    <source>
        <dbReference type="EMBL" id="JAH58065.1"/>
    </source>
</evidence>
<organism evidence="1">
    <name type="scientific">Anguilla anguilla</name>
    <name type="common">European freshwater eel</name>
    <name type="synonym">Muraena anguilla</name>
    <dbReference type="NCBI Taxonomy" id="7936"/>
    <lineage>
        <taxon>Eukaryota</taxon>
        <taxon>Metazoa</taxon>
        <taxon>Chordata</taxon>
        <taxon>Craniata</taxon>
        <taxon>Vertebrata</taxon>
        <taxon>Euteleostomi</taxon>
        <taxon>Actinopterygii</taxon>
        <taxon>Neopterygii</taxon>
        <taxon>Teleostei</taxon>
        <taxon>Anguilliformes</taxon>
        <taxon>Anguillidae</taxon>
        <taxon>Anguilla</taxon>
    </lineage>
</organism>
<accession>A0A0E9TYP2</accession>
<proteinExistence type="predicted"/>
<reference evidence="1" key="2">
    <citation type="journal article" date="2015" name="Fish Shellfish Immunol.">
        <title>Early steps in the European eel (Anguilla anguilla)-Vibrio vulnificus interaction in the gills: Role of the RtxA13 toxin.</title>
        <authorList>
            <person name="Callol A."/>
            <person name="Pajuelo D."/>
            <person name="Ebbesson L."/>
            <person name="Teles M."/>
            <person name="MacKenzie S."/>
            <person name="Amaro C."/>
        </authorList>
    </citation>
    <scope>NUCLEOTIDE SEQUENCE</scope>
</reference>
<dbReference type="EMBL" id="GBXM01050512">
    <property type="protein sequence ID" value="JAH58065.1"/>
    <property type="molecule type" value="Transcribed_RNA"/>
</dbReference>
<reference evidence="1" key="1">
    <citation type="submission" date="2014-11" db="EMBL/GenBank/DDBJ databases">
        <authorList>
            <person name="Amaro Gonzalez C."/>
        </authorList>
    </citation>
    <scope>NUCLEOTIDE SEQUENCE</scope>
</reference>
<name>A0A0E9TYP2_ANGAN</name>
<protein>
    <submittedName>
        <fullName evidence="1">Uncharacterized protein</fullName>
    </submittedName>
</protein>
<sequence>MLSDLRFSEDNVRVRRDLLVKFVVNLIEGSMGYVGGNGYLVLLNVV</sequence>
<dbReference type="AlphaFoldDB" id="A0A0E9TYP2"/>